<gene>
    <name evidence="1" type="ORF">JCM19237_2600</name>
</gene>
<accession>A0A090QXE5</accession>
<proteinExistence type="predicted"/>
<dbReference type="STRING" id="754436.JCM19237_2600"/>
<evidence type="ECO:0000313" key="2">
    <source>
        <dbReference type="Proteomes" id="UP000029227"/>
    </source>
</evidence>
<name>A0A090QXE5_9GAMM</name>
<reference evidence="1 2" key="1">
    <citation type="journal article" date="2014" name="Genome Announc.">
        <title>Draft Genome Sequences of Two Vibrionaceae Species, Vibrio ponticus C121 and Photobacterium aphoticum C119, Isolated as Coral Reef Microbiota.</title>
        <authorList>
            <person name="Al-saari N."/>
            <person name="Meirelles P.M."/>
            <person name="Mino S."/>
            <person name="Suda W."/>
            <person name="Oshima K."/>
            <person name="Hattori M."/>
            <person name="Ohkuma M."/>
            <person name="Thompson F.L."/>
            <person name="Gomez-Gil B."/>
            <person name="Sawabe T."/>
            <person name="Sawabe T."/>
        </authorList>
    </citation>
    <scope>NUCLEOTIDE SEQUENCE [LARGE SCALE GENOMIC DNA]</scope>
    <source>
        <strain evidence="1 2">JCM 19237</strain>
    </source>
</reference>
<dbReference type="Proteomes" id="UP000029227">
    <property type="component" value="Unassembled WGS sequence"/>
</dbReference>
<dbReference type="EMBL" id="BBMN01000011">
    <property type="protein sequence ID" value="GAL06509.1"/>
    <property type="molecule type" value="Genomic_DNA"/>
</dbReference>
<protein>
    <submittedName>
        <fullName evidence="1">Uncharacterized protein</fullName>
    </submittedName>
</protein>
<dbReference type="AlphaFoldDB" id="A0A090QXE5"/>
<evidence type="ECO:0000313" key="1">
    <source>
        <dbReference type="EMBL" id="GAL06509.1"/>
    </source>
</evidence>
<comment type="caution">
    <text evidence="1">The sequence shown here is derived from an EMBL/GenBank/DDBJ whole genome shotgun (WGS) entry which is preliminary data.</text>
</comment>
<sequence>MKKEMQCSVKAHHAVRGLRQCAEMHELWGECAGPGIAMSGSVICHRAIKL</sequence>
<organism evidence="1 2">
    <name type="scientific">Photobacterium aphoticum</name>
    <dbReference type="NCBI Taxonomy" id="754436"/>
    <lineage>
        <taxon>Bacteria</taxon>
        <taxon>Pseudomonadati</taxon>
        <taxon>Pseudomonadota</taxon>
        <taxon>Gammaproteobacteria</taxon>
        <taxon>Vibrionales</taxon>
        <taxon>Vibrionaceae</taxon>
        <taxon>Photobacterium</taxon>
    </lineage>
</organism>